<dbReference type="PANTHER" id="PTHR42718">
    <property type="entry name" value="MAJOR FACILITATOR SUPERFAMILY MULTIDRUG TRANSPORTER MFSC"/>
    <property type="match status" value="1"/>
</dbReference>
<dbReference type="GO" id="GO:0022857">
    <property type="term" value="F:transmembrane transporter activity"/>
    <property type="evidence" value="ECO:0007669"/>
    <property type="project" value="InterPro"/>
</dbReference>
<dbReference type="EMBL" id="VDUZ01000044">
    <property type="protein sequence ID" value="TXL71380.1"/>
    <property type="molecule type" value="Genomic_DNA"/>
</dbReference>
<feature type="transmembrane region" description="Helical" evidence="7">
    <location>
        <begin position="491"/>
        <end position="515"/>
    </location>
</feature>
<dbReference type="RefSeq" id="WP_147850738.1">
    <property type="nucleotide sequence ID" value="NZ_VDUZ01000044.1"/>
</dbReference>
<feature type="transmembrane region" description="Helical" evidence="7">
    <location>
        <begin position="209"/>
        <end position="229"/>
    </location>
</feature>
<evidence type="ECO:0000256" key="2">
    <source>
        <dbReference type="ARBA" id="ARBA00022448"/>
    </source>
</evidence>
<dbReference type="Proteomes" id="UP000321638">
    <property type="component" value="Unassembled WGS sequence"/>
</dbReference>
<dbReference type="InterPro" id="IPR011701">
    <property type="entry name" value="MFS"/>
</dbReference>
<dbReference type="PANTHER" id="PTHR42718:SF9">
    <property type="entry name" value="MAJOR FACILITATOR SUPERFAMILY MULTIDRUG TRANSPORTER MFSC"/>
    <property type="match status" value="1"/>
</dbReference>
<protein>
    <submittedName>
        <fullName evidence="9">MFS transporter</fullName>
    </submittedName>
</protein>
<evidence type="ECO:0000256" key="3">
    <source>
        <dbReference type="ARBA" id="ARBA00022692"/>
    </source>
</evidence>
<gene>
    <name evidence="9" type="ORF">FHP25_30280</name>
</gene>
<feature type="transmembrane region" description="Helical" evidence="7">
    <location>
        <begin position="318"/>
        <end position="338"/>
    </location>
</feature>
<evidence type="ECO:0000313" key="10">
    <source>
        <dbReference type="Proteomes" id="UP000321638"/>
    </source>
</evidence>
<keyword evidence="3 7" id="KW-0812">Transmembrane</keyword>
<keyword evidence="5 7" id="KW-0472">Membrane</keyword>
<keyword evidence="2" id="KW-0813">Transport</keyword>
<feature type="transmembrane region" description="Helical" evidence="7">
    <location>
        <begin position="178"/>
        <end position="197"/>
    </location>
</feature>
<dbReference type="SUPFAM" id="SSF103473">
    <property type="entry name" value="MFS general substrate transporter"/>
    <property type="match status" value="1"/>
</dbReference>
<dbReference type="PROSITE" id="PS50850">
    <property type="entry name" value="MFS"/>
    <property type="match status" value="1"/>
</dbReference>
<feature type="transmembrane region" description="Helical" evidence="7">
    <location>
        <begin position="61"/>
        <end position="82"/>
    </location>
</feature>
<evidence type="ECO:0000259" key="8">
    <source>
        <dbReference type="PROSITE" id="PS50850"/>
    </source>
</evidence>
<organism evidence="9 10">
    <name type="scientific">Vineibacter terrae</name>
    <dbReference type="NCBI Taxonomy" id="2586908"/>
    <lineage>
        <taxon>Bacteria</taxon>
        <taxon>Pseudomonadati</taxon>
        <taxon>Pseudomonadota</taxon>
        <taxon>Alphaproteobacteria</taxon>
        <taxon>Hyphomicrobiales</taxon>
        <taxon>Vineibacter</taxon>
    </lineage>
</organism>
<feature type="transmembrane region" description="Helical" evidence="7">
    <location>
        <begin position="279"/>
        <end position="298"/>
    </location>
</feature>
<feature type="domain" description="Major facilitator superfamily (MFS) profile" evidence="8">
    <location>
        <begin position="23"/>
        <end position="546"/>
    </location>
</feature>
<evidence type="ECO:0000256" key="6">
    <source>
        <dbReference type="SAM" id="MobiDB-lite"/>
    </source>
</evidence>
<feature type="transmembrane region" description="Helical" evidence="7">
    <location>
        <begin position="89"/>
        <end position="108"/>
    </location>
</feature>
<accession>A0A5C8PCR4</accession>
<dbReference type="InterPro" id="IPR036259">
    <property type="entry name" value="MFS_trans_sf"/>
</dbReference>
<dbReference type="Gene3D" id="1.20.1250.20">
    <property type="entry name" value="MFS general substrate transporter like domains"/>
    <property type="match status" value="1"/>
</dbReference>
<reference evidence="9 10" key="1">
    <citation type="submission" date="2019-06" db="EMBL/GenBank/DDBJ databases">
        <title>New taxonomy in bacterial strain CC-CFT640, isolated from vineyard.</title>
        <authorList>
            <person name="Lin S.-Y."/>
            <person name="Tsai C.-F."/>
            <person name="Young C.-C."/>
        </authorList>
    </citation>
    <scope>NUCLEOTIDE SEQUENCE [LARGE SCALE GENOMIC DNA]</scope>
    <source>
        <strain evidence="9 10">CC-CFT640</strain>
    </source>
</reference>
<feature type="transmembrane region" description="Helical" evidence="7">
    <location>
        <begin position="114"/>
        <end position="136"/>
    </location>
</feature>
<dbReference type="InterPro" id="IPR020846">
    <property type="entry name" value="MFS_dom"/>
</dbReference>
<feature type="transmembrane region" description="Helical" evidence="7">
    <location>
        <begin position="345"/>
        <end position="365"/>
    </location>
</feature>
<dbReference type="OrthoDB" id="9771737at2"/>
<name>A0A5C8PCR4_9HYPH</name>
<dbReference type="AlphaFoldDB" id="A0A5C8PCR4"/>
<keyword evidence="10" id="KW-1185">Reference proteome</keyword>
<feature type="transmembrane region" description="Helical" evidence="7">
    <location>
        <begin position="143"/>
        <end position="166"/>
    </location>
</feature>
<feature type="transmembrane region" description="Helical" evidence="7">
    <location>
        <begin position="377"/>
        <end position="396"/>
    </location>
</feature>
<keyword evidence="4 7" id="KW-1133">Transmembrane helix</keyword>
<proteinExistence type="predicted"/>
<dbReference type="Pfam" id="PF07690">
    <property type="entry name" value="MFS_1"/>
    <property type="match status" value="1"/>
</dbReference>
<evidence type="ECO:0000256" key="4">
    <source>
        <dbReference type="ARBA" id="ARBA00022989"/>
    </source>
</evidence>
<feature type="transmembrane region" description="Helical" evidence="7">
    <location>
        <begin position="21"/>
        <end position="41"/>
    </location>
</feature>
<comment type="subcellular location">
    <subcellularLocation>
        <location evidence="1">Membrane</location>
        <topology evidence="1">Multi-pass membrane protein</topology>
    </subcellularLocation>
</comment>
<evidence type="ECO:0000256" key="1">
    <source>
        <dbReference type="ARBA" id="ARBA00004141"/>
    </source>
</evidence>
<sequence>MATEPIGAGAASTGRSSHNPVLGAAAVLVGAFLVSFDQRLFAIGLPDLRGAFGLTFDEGTWLATIALAPQLLVAPAIPWLATVLGVRRVLVVPGLVYIALSLAIPFVSDYQVLLTLHFVHGLLLGIFIPVTIMIVLHNLPMRWWIVGLAMYSFRLSFTGNSGVSLVGFHVQHLGWEWIYWQNAIVAVLMILLTWLGTPREGVNRRLLASADWGGMLMLGGGLALIYAGLDQGNRLDWFESGIVTSLLVGGGVLVVGFLINEAVVREPWAHPSVLMSRNIGLAMLALMAYMVTSLSNMMLVPTFLTVVGHLRPEQVGDVLLNCTALPLVGVVTAAVLLLRRFDARLVILGGLTCFAVAGWMGTGITPEWSPDDFVPMALMQSLGQGLTFTGLLVFVVSNANPARTVALVAYIQVMRLDIIEITTTVMSTWLRVREQVHSNLIGLHVSVGDSEVVQALDHLKARFIEHSAAAETAVARATSTLASLVRRQADVLSFIDGFEVTFWAAIAGILLVSLMRTAPPGPLTPAAPKPAPAVGRSRPASTYPKV</sequence>
<feature type="transmembrane region" description="Helical" evidence="7">
    <location>
        <begin position="241"/>
        <end position="259"/>
    </location>
</feature>
<evidence type="ECO:0000313" key="9">
    <source>
        <dbReference type="EMBL" id="TXL71380.1"/>
    </source>
</evidence>
<comment type="caution">
    <text evidence="9">The sequence shown here is derived from an EMBL/GenBank/DDBJ whole genome shotgun (WGS) entry which is preliminary data.</text>
</comment>
<evidence type="ECO:0000256" key="5">
    <source>
        <dbReference type="ARBA" id="ARBA00023136"/>
    </source>
</evidence>
<dbReference type="GO" id="GO:0016020">
    <property type="term" value="C:membrane"/>
    <property type="evidence" value="ECO:0007669"/>
    <property type="project" value="UniProtKB-SubCell"/>
</dbReference>
<feature type="region of interest" description="Disordered" evidence="6">
    <location>
        <begin position="523"/>
        <end position="546"/>
    </location>
</feature>
<evidence type="ECO:0000256" key="7">
    <source>
        <dbReference type="SAM" id="Phobius"/>
    </source>
</evidence>